<protein>
    <submittedName>
        <fullName evidence="4">Phage tail tape measure protein</fullName>
    </submittedName>
</protein>
<dbReference type="NCBIfam" id="TIGR01760">
    <property type="entry name" value="tape_meas_TP901"/>
    <property type="match status" value="1"/>
</dbReference>
<organism evidence="4 5">
    <name type="scientific">Bombilactobacillus folatiphilus</name>
    <dbReference type="NCBI Taxonomy" id="2923362"/>
    <lineage>
        <taxon>Bacteria</taxon>
        <taxon>Bacillati</taxon>
        <taxon>Bacillota</taxon>
        <taxon>Bacilli</taxon>
        <taxon>Lactobacillales</taxon>
        <taxon>Lactobacillaceae</taxon>
        <taxon>Bombilactobacillus</taxon>
    </lineage>
</organism>
<feature type="transmembrane region" description="Helical" evidence="2">
    <location>
        <begin position="438"/>
        <end position="457"/>
    </location>
</feature>
<evidence type="ECO:0000259" key="3">
    <source>
        <dbReference type="Pfam" id="PF10145"/>
    </source>
</evidence>
<keyword evidence="5" id="KW-1185">Reference proteome</keyword>
<reference evidence="4" key="1">
    <citation type="journal article" date="2022" name="Int. J. Syst. Evol. Microbiol.">
        <title>Apilactobacillus apisilvae sp. nov., Nicolia spurrieriana gen. nov. sp. nov., Bombilactobacillus folatiphilus sp. nov. and Bombilactobacillus thymidiniphilus sp. nov., four new lactic acid bacterial isolates from stingless bees Tetragonula carbonaria and Austroplebeia australis.</title>
        <authorList>
            <person name="Oliphant S.A."/>
            <person name="Watson-Haigh N.S."/>
            <person name="Sumby K.M."/>
            <person name="Gardner J."/>
            <person name="Groom S."/>
            <person name="Jiranek V."/>
        </authorList>
    </citation>
    <scope>NUCLEOTIDE SEQUENCE</scope>
    <source>
        <strain evidence="4">SG4_D2</strain>
    </source>
</reference>
<proteinExistence type="predicted"/>
<keyword evidence="2" id="KW-0472">Membrane</keyword>
<sequence>MPETYSVKAVLSAVDSGFNSTVNSAVGSLNKLSKQSGLSANGIGKSMTVAGAAITAMAASSVKGFGDFQKSINQAAVIAGGSSKDIKALSDEANKLGQTLPISAQEAADAMIEMAKNGASVKDLKDDFPPIAKAAAATGEDLSSTASVVQQSMNLWGGGMKNATMYSAILAETANKSNATIGDMQQVLADVGGTAVNMGMDLKTLSTAVGILTNSGIPAAQASMDLNHALTAMEAPSKIAKGEMTALGLSFTDAQGNMKPFPQILQEIASATDGMGESQKAAALKTMFGTAGMNAMLPLLKSVNGEAKNGNVDWNILSSALDNAGGSFQTASAYLDSSTQQMQQNLGSRIDQMKDAFTGLQNTAMASTSGMVSGVVNALDNMFTHMQTSNDGISQLARGFIGLAPVIGPAVTAVGGFLTSADRIKSTLVDAANWLVSPWGLATVAIGLVVGALAGLYQNFTPFKTAVDNTVAAFQQGFGQAMPVVLQSFQGLISNLKGDLEQIGSAIRDQLGGSLQSIDAQTAATNIENAFNGIIGVIQNVVGAITKMVTAFINTGAIQSVWGAIKSVIGAVVDVIKNVINNINNLININGSIEALSGVWSIFGTAIGDIVKVIGNAVSGITDFIKKVSSIPEVMTPLLAGGSAILGVTALSKGFELLKTGVDKAKLAIVGVKSAIDTIKTAWVAFNAILEANVLMIIVTAIAAVVAALVAFFTKTQTGQEIWQSFTTFLSGIWNTLVQTAQTVFGALGSFFSDLWNGIVSVAQTIWNGLAQFFQTIWNGDVAIATTIWNGLSNFFSGLWNGIVSVATNAWNTFSGGLSQIWNGIIDIAKGIWGLIKDAVMSPVLIVIDLVTGNFKQLGSDVQLIWNTIKDSANTIWNGIKSVITGLVTTTVNIIKSAWTGFKSFINAIWTGIKTIGSNIWNGIKSSLTSIQKGTVSASKNIWNGLKNFINSFLNTIKTLWKNGFNAIKSTIVNIANAMTSGAKKAWNGLKSGATWIVDQVKNAFNAMKHINLFDIGKSIIKGFLNGLKNAFNDVKNFIGGIGDWIRKHKGPIQYDRKLLIPAGNAIMNGLNNGLVDSFKSVQTNVSGMAKQIAEAANTDFSKNINDFNTNLAANNSIDHFVSGSIDINRQPMQLSLKLGDTTYGAFVDDISKQQDINLSLSRFGA</sequence>
<evidence type="ECO:0000313" key="5">
    <source>
        <dbReference type="Proteomes" id="UP000831495"/>
    </source>
</evidence>
<feature type="transmembrane region" description="Helical" evidence="2">
    <location>
        <begin position="694"/>
        <end position="713"/>
    </location>
</feature>
<keyword evidence="1" id="KW-1188">Viral release from host cell</keyword>
<dbReference type="EMBL" id="CP093366">
    <property type="protein sequence ID" value="UQS82609.1"/>
    <property type="molecule type" value="Genomic_DNA"/>
</dbReference>
<dbReference type="InterPro" id="IPR010090">
    <property type="entry name" value="Phage_tape_meas"/>
</dbReference>
<keyword evidence="2" id="KW-0812">Transmembrane</keyword>
<evidence type="ECO:0000256" key="1">
    <source>
        <dbReference type="ARBA" id="ARBA00022612"/>
    </source>
</evidence>
<evidence type="ECO:0000256" key="2">
    <source>
        <dbReference type="SAM" id="Phobius"/>
    </source>
</evidence>
<dbReference type="Gene3D" id="1.20.120.20">
    <property type="entry name" value="Apolipoprotein"/>
    <property type="match status" value="3"/>
</dbReference>
<dbReference type="RefSeq" id="WP_249514887.1">
    <property type="nucleotide sequence ID" value="NZ_CP093366.1"/>
</dbReference>
<dbReference type="Pfam" id="PF10145">
    <property type="entry name" value="PhageMin_Tail"/>
    <property type="match status" value="1"/>
</dbReference>
<keyword evidence="2" id="KW-1133">Transmembrane helix</keyword>
<name>A0ABY4PA78_9LACO</name>
<evidence type="ECO:0000313" key="4">
    <source>
        <dbReference type="EMBL" id="UQS82609.1"/>
    </source>
</evidence>
<accession>A0ABY4PA78</accession>
<dbReference type="Proteomes" id="UP000831495">
    <property type="component" value="Chromosome"/>
</dbReference>
<gene>
    <name evidence="4" type="ORF">MOO45_02885</name>
</gene>
<feature type="domain" description="Phage tail tape measure protein" evidence="3">
    <location>
        <begin position="90"/>
        <end position="289"/>
    </location>
</feature>
<dbReference type="PANTHER" id="PTHR37813:SF1">
    <property type="entry name" value="FELS-2 PROPHAGE PROTEIN"/>
    <property type="match status" value="1"/>
</dbReference>
<dbReference type="PANTHER" id="PTHR37813">
    <property type="entry name" value="FELS-2 PROPHAGE PROTEIN"/>
    <property type="match status" value="1"/>
</dbReference>
<feature type="transmembrane region" description="Helical" evidence="2">
    <location>
        <begin position="396"/>
        <end position="418"/>
    </location>
</feature>